<dbReference type="Gene3D" id="2.20.80.10">
    <property type="entry name" value="Lipovitellin-phosvitin complex, chain A, domain 4"/>
    <property type="match status" value="1"/>
</dbReference>
<evidence type="ECO:0000256" key="6">
    <source>
        <dbReference type="ARBA" id="ARBA00023157"/>
    </source>
</evidence>
<dbReference type="InterPro" id="IPR001846">
    <property type="entry name" value="VWF_type-D"/>
</dbReference>
<evidence type="ECO:0000256" key="4">
    <source>
        <dbReference type="ARBA" id="ARBA00023055"/>
    </source>
</evidence>
<keyword evidence="1" id="KW-0813">Transport</keyword>
<reference evidence="12" key="1">
    <citation type="submission" date="2016-04" db="EMBL/GenBank/DDBJ databases">
        <authorList>
            <person name="Evans L.H."/>
            <person name="Alamgir A."/>
            <person name="Owens N."/>
            <person name="Weber N.D."/>
            <person name="Virtaneva K."/>
            <person name="Barbian K."/>
            <person name="Babar A."/>
            <person name="Rosenke K."/>
        </authorList>
    </citation>
    <scope>NUCLEOTIDE SEQUENCE</scope>
</reference>
<feature type="domain" description="VWFD" evidence="11">
    <location>
        <begin position="2301"/>
        <end position="2464"/>
    </location>
</feature>
<sequence length="2537" mass="286610">MTSSALLVLAVVATASAAPWPSGTNLCSKECPVAGSPKLFYATEKTYVYSYTGKSRTQLKDVEGATAEMEWNSQVELSWLSPCDMAITMKNPSIGGGSGSAEARFLERYPLVVSIIDGRVKAACSHPDDDTWSINMKKGIASAFQNTLPSNSTINSGLNFTETDIIGNCSTMYEVQHEGEKVVVTKLKNHRFCQDLYANRAETRKMWVKAPLPLEESYSECKQEITNGIYTSITCKDKNIIKPAYGSYKYIEAHQESVLRFQSETDQIPPSVSQLPSRFIRKTLRYDQHTLKKDPSMVAKLDEMLKQVCEKVKHGVHEHAASQMAKALHFLRHVPEEAIPQTLEKIRGGQICEQRQKMESLFLDGLAFVYESGAVKVMVEELISGKATAGRAALYAASMYFMPRPCIHSIEALKPLFENFQRFPRTTLAGATMVHTYCRQNPKCQEKAPVRQLAETLSSKVGQMCTASPNEETREHALALLKSLGNMGVMNSEIARPILQCIENPEADKGIRKAATQAFRNVHCHQEIHPIMKQLINVALDHRKKTEVRIGSYLAAIKCAKYEDLHKINEKIAIEENTQVRSFILSHLHNIKESTVPYKANLKSRLETIVLPSNFTKDWRKHSRNIDMSYYAPTFGVGAGVESNIIYAPGSYVPRSVNFNLTAALGATPFNIGEIGARFEGLETVVEELFGPHSYFKRTPARQIWEDLKETISKITERLEGSFRQRRSIDLSQISHLFDKLYGNRHIQKADIYARINNQELAFGSWEGNMKNIKIDELINSLFDKFDNMINRAATSNIDTVRTAQFYLDYHLPTMQGLPIKMKLEGTAVAGIKVETQVRGLMSGTPGVVKFLPSLSTQIDAFIGYDCHIVRAGIKMKNHIATNYGASINAKYTPGQGFEVELELPEKMELVKAQSETYLMKRVKGQQETKVHPSSVQSTRFQTQSCVTKMEPVLGLKLCYDVNMPNIFRSQGLPLGPPAIFKVVLEKADSGMRGLLVKGREEHAGGKKVIKVELEAPGSSSPKKATAIITSANEGEEKKISATLESERLGGMSIHMIRKWTQSEKQVQMIAYFSESRQYNPSTKGIEAKFSWNGEGEEVKVDMALQTLAAIREWVQFNFEVSGDLRYHEWCRIPLPRRLRKFETNVALRNWHMVSFVRKEGESQYKSALKLGQRGNEKVDIIGNHVMEGGSYRDMTLKSNIEAKIGNTRYRKNVILYNQESKMGVECQVVSQEGGKVIELEMILNRSGETSQVKFLLDIPERMKKFLIEASAAGQGSSQYQVRAMAKHGESPIFHVEGPVTAMLSSKNTHLKTELRTVLLRSQPYTVTTSLVMMHGKQAFVFELKDREEHLISVQWNMATRDGQETNLDFKMLIPSMIEKTMNVIVSEKILHLTFNQLIGPKSSSPLRRKGFMDVDFEGKRANVEFAWDADRNPNKKIKAEVKMLNPLSTLRDCVIQGNWAYLERQHQFKAELKLHDIRTWFVGRNSLMLEVTNPSQQMYKMNAILTVEKEASGPKVGADVTFRTPENREYKLNSESALEWREGLQNLRLMTKADLVGPEGRQSRVNLEAMHRRTPSQREAELQIEVTCPSLQQPIKTKLQLNNQQGEYTTKWVIEIGSPVNGAMYKLKLSPEHGVQGFEVELNLEEVLKLMKAIDHLISSSSSSMVDSPRRSALYRAHYKHHDHHSYSLLLMSPSRTMEGGCGCNTCTGPSCADCHCSFIPHKGFSDSKYEIAIRKSHSDWSGESRYEGRVSHPGLERDRRIDIQLRREEQKVTGTVELDIFLRPEDKITGRLESLIYARNTVIVEAKLEGKVLKDHPKVVVRGAYGQSNVGFDIKFHKTHSSPMTFRMSGRYDKRSGRNAAASFIIENENQKAIDISVALHPHQSSLCYGVRAEAKAKSSLIGTYDIYSELCKPGFISLTTKKHGSDRMYITKLGMQGMKNIEASILEANPQTMEKRPLGMARMVLTSPTMMKMETKYEGDKLHEIKRTVGDMLERLMSSAGNWMDSMSSEVLQEGSGSPSGHMSSVWQEIKNEASRIYSDLENDLVIPKYDRLREWARGGLLSNVAEGCSKVWSHYAHFQNSLSSSVSNMIRTIREEFPGLTRVVTEVVMGTARGLQTGEMPEVFRRWWNEFLESSFCRAIESDFDSLWNEYQEEYQGLQQIWRKVKNTLAKDVNRQRRNLMHYKKPRHFVNWIVRDMNFERMVFRGVDKVIKNVVQKALIVPVQIDGSHFQLQLPIRRPVHSLPQALSYVSLNPTPVVDRALWWFEALMPTPVDNIVWAYYKFLPRHARYLLPPYNHTAMVVDGSEILTFDGVVLRVPHSPCKVLLAQYKTHSLVMQNQQPGHLPHFILKAGGATVEVKPEFVVTVNGNPVSGPKEVQGEVVIFKENEKIKVRTPFITLRVYRDSCTASVEVSGWTFGKIAGLLGTYDGEKATDRMTPQGTRASNLQELVKSWQENPQCETPPIAPANPMQVPVVHMLHCQTLFGVRSSCNPIVRTEPFKKMCFASRNACHVAKAYHAMCETKGVKETFPLGC</sequence>
<dbReference type="InterPro" id="IPR001747">
    <property type="entry name" value="Vitellogenin_N"/>
</dbReference>
<keyword evidence="5" id="KW-0446">Lipid-binding</keyword>
<evidence type="ECO:0000256" key="1">
    <source>
        <dbReference type="ARBA" id="ARBA00022448"/>
    </source>
</evidence>
<evidence type="ECO:0000256" key="5">
    <source>
        <dbReference type="ARBA" id="ARBA00023121"/>
    </source>
</evidence>
<dbReference type="Gene3D" id="1.25.10.20">
    <property type="entry name" value="Vitellinogen, superhelical"/>
    <property type="match status" value="1"/>
</dbReference>
<evidence type="ECO:0000259" key="11">
    <source>
        <dbReference type="PROSITE" id="PS51233"/>
    </source>
</evidence>
<dbReference type="EMBL" id="KX154220">
    <property type="protein sequence ID" value="AQX37249.1"/>
    <property type="molecule type" value="Genomic_DNA"/>
</dbReference>
<evidence type="ECO:0000256" key="7">
    <source>
        <dbReference type="ARBA" id="ARBA00023180"/>
    </source>
</evidence>
<keyword evidence="3" id="KW-0758">Storage protein</keyword>
<evidence type="ECO:0000256" key="3">
    <source>
        <dbReference type="ARBA" id="ARBA00022761"/>
    </source>
</evidence>
<dbReference type="SMART" id="SM00638">
    <property type="entry name" value="LPD_N"/>
    <property type="match status" value="1"/>
</dbReference>
<dbReference type="InterPro" id="IPR015819">
    <property type="entry name" value="Lipid_transp_b-sht_shell"/>
</dbReference>
<dbReference type="InterPro" id="IPR011030">
    <property type="entry name" value="Lipovitellin_superhlx_dom"/>
</dbReference>
<dbReference type="Gene3D" id="2.30.230.10">
    <property type="entry name" value="Lipovitellin, beta-sheet shell regions, chain A"/>
    <property type="match status" value="1"/>
</dbReference>
<dbReference type="SUPFAM" id="SSF56968">
    <property type="entry name" value="Lipovitellin-phosvitin complex, beta-sheet shell regions"/>
    <property type="match status" value="2"/>
</dbReference>
<dbReference type="Pfam" id="PF00094">
    <property type="entry name" value="VWD"/>
    <property type="match status" value="1"/>
</dbReference>
<evidence type="ECO:0000256" key="2">
    <source>
        <dbReference type="ARBA" id="ARBA00022729"/>
    </source>
</evidence>
<evidence type="ECO:0000256" key="9">
    <source>
        <dbReference type="SAM" id="SignalP"/>
    </source>
</evidence>
<dbReference type="PROSITE" id="PS51211">
    <property type="entry name" value="VITELLOGENIN"/>
    <property type="match status" value="1"/>
</dbReference>
<keyword evidence="4" id="KW-0445">Lipid transport</keyword>
<keyword evidence="6" id="KW-1015">Disulfide bond</keyword>
<evidence type="ECO:0000313" key="12">
    <source>
        <dbReference type="EMBL" id="AQX37249.1"/>
    </source>
</evidence>
<evidence type="ECO:0000256" key="8">
    <source>
        <dbReference type="PROSITE-ProRule" id="PRU00557"/>
    </source>
</evidence>
<name>A0A218KSY3_MACLE</name>
<protein>
    <submittedName>
        <fullName evidence="12">Vitellogenin</fullName>
    </submittedName>
</protein>
<dbReference type="GO" id="GO:0005319">
    <property type="term" value="F:lipid transporter activity"/>
    <property type="evidence" value="ECO:0007669"/>
    <property type="project" value="InterPro"/>
</dbReference>
<dbReference type="SMART" id="SM00216">
    <property type="entry name" value="VWD"/>
    <property type="match status" value="1"/>
</dbReference>
<dbReference type="InterPro" id="IPR015816">
    <property type="entry name" value="Vitellinogen_b-sht_N"/>
</dbReference>
<dbReference type="Pfam" id="PF01347">
    <property type="entry name" value="Vitellogenin_N"/>
    <property type="match status" value="1"/>
</dbReference>
<organism evidence="12">
    <name type="scientific">Macrobrachium lanchesteri</name>
    <name type="common">Freshwater prawn</name>
    <name type="synonym">Palaemon lanchesteri</name>
    <dbReference type="NCBI Taxonomy" id="82204"/>
    <lineage>
        <taxon>Eukaryota</taxon>
        <taxon>Metazoa</taxon>
        <taxon>Ecdysozoa</taxon>
        <taxon>Arthropoda</taxon>
        <taxon>Crustacea</taxon>
        <taxon>Multicrustacea</taxon>
        <taxon>Malacostraca</taxon>
        <taxon>Eumalacostraca</taxon>
        <taxon>Eucarida</taxon>
        <taxon>Decapoda</taxon>
        <taxon>Pleocyemata</taxon>
        <taxon>Caridea</taxon>
        <taxon>Palaemonoidea</taxon>
        <taxon>Palaemonidae</taxon>
        <taxon>Macrobrachium</taxon>
    </lineage>
</organism>
<accession>A0A218KSY3</accession>
<dbReference type="InterPro" id="IPR050733">
    <property type="entry name" value="Vitellogenin/Apolipophorin"/>
</dbReference>
<comment type="caution">
    <text evidence="8">Lacks conserved residue(s) required for the propagation of feature annotation.</text>
</comment>
<keyword evidence="2 9" id="KW-0732">Signal</keyword>
<feature type="domain" description="Vitellogenin" evidence="10">
    <location>
        <begin position="41"/>
        <end position="657"/>
    </location>
</feature>
<dbReference type="FunFam" id="2.20.50.20:FF:000007">
    <property type="entry name" value="von Willebrand factor type D domaincontaining protein"/>
    <property type="match status" value="1"/>
</dbReference>
<evidence type="ECO:0000259" key="10">
    <source>
        <dbReference type="PROSITE" id="PS51211"/>
    </source>
</evidence>
<dbReference type="Gene3D" id="2.20.50.20">
    <property type="entry name" value="Lipovitellin. Chain A, domain 3"/>
    <property type="match status" value="1"/>
</dbReference>
<dbReference type="PROSITE" id="PS51233">
    <property type="entry name" value="VWFD"/>
    <property type="match status" value="1"/>
</dbReference>
<dbReference type="Pfam" id="PF09172">
    <property type="entry name" value="Vit_open_b-sht"/>
    <property type="match status" value="1"/>
</dbReference>
<dbReference type="GO" id="GO:0045735">
    <property type="term" value="F:nutrient reservoir activity"/>
    <property type="evidence" value="ECO:0007669"/>
    <property type="project" value="UniProtKB-KW"/>
</dbReference>
<dbReference type="PANTHER" id="PTHR23345:SF15">
    <property type="entry name" value="VITELLOGENIN 1-RELATED"/>
    <property type="match status" value="1"/>
</dbReference>
<dbReference type="InterPro" id="IPR015817">
    <property type="entry name" value="Vitellinogen_open_b-sht_sub1"/>
</dbReference>
<dbReference type="SMART" id="SM01169">
    <property type="entry name" value="DUF1943"/>
    <property type="match status" value="1"/>
</dbReference>
<dbReference type="PANTHER" id="PTHR23345">
    <property type="entry name" value="VITELLOGENIN-RELATED"/>
    <property type="match status" value="1"/>
</dbReference>
<keyword evidence="7" id="KW-0325">Glycoprotein</keyword>
<feature type="chain" id="PRO_5012690941" evidence="9">
    <location>
        <begin position="18"/>
        <end position="2537"/>
    </location>
</feature>
<dbReference type="InterPro" id="IPR015255">
    <property type="entry name" value="Vitellinogen_open_b-sht"/>
</dbReference>
<dbReference type="SUPFAM" id="SSF48431">
    <property type="entry name" value="Lipovitellin-phosvitin complex, superhelical domain"/>
    <property type="match status" value="1"/>
</dbReference>
<dbReference type="GO" id="GO:0008289">
    <property type="term" value="F:lipid binding"/>
    <property type="evidence" value="ECO:0007669"/>
    <property type="project" value="UniProtKB-KW"/>
</dbReference>
<proteinExistence type="predicted"/>
<feature type="signal peptide" evidence="9">
    <location>
        <begin position="1"/>
        <end position="17"/>
    </location>
</feature>